<feature type="compositionally biased region" description="Basic and acidic residues" evidence="1">
    <location>
        <begin position="26"/>
        <end position="41"/>
    </location>
</feature>
<comment type="caution">
    <text evidence="2">The sequence shown here is derived from an EMBL/GenBank/DDBJ whole genome shotgun (WGS) entry which is preliminary data.</text>
</comment>
<name>A0A4Q9VD76_9HYPH</name>
<dbReference type="EMBL" id="SJFN01000058">
    <property type="protein sequence ID" value="TBW32426.1"/>
    <property type="molecule type" value="Genomic_DNA"/>
</dbReference>
<evidence type="ECO:0000313" key="2">
    <source>
        <dbReference type="EMBL" id="TBW32426.1"/>
    </source>
</evidence>
<dbReference type="AlphaFoldDB" id="A0A4Q9VD76"/>
<proteinExistence type="predicted"/>
<evidence type="ECO:0000313" key="3">
    <source>
        <dbReference type="Proteomes" id="UP000292781"/>
    </source>
</evidence>
<dbReference type="Proteomes" id="UP000292781">
    <property type="component" value="Unassembled WGS sequence"/>
</dbReference>
<sequence>MTDDRMAPIELIADQRLHRRVPSQEAEGRPTPERNRRTDKAESEFFSRVENVFGARKTRIDLIVRTIDIARTTTEIPLYNIRRLLFIRRRAAA</sequence>
<feature type="region of interest" description="Disordered" evidence="1">
    <location>
        <begin position="13"/>
        <end position="41"/>
    </location>
</feature>
<keyword evidence="3" id="KW-1185">Reference proteome</keyword>
<organism evidence="2 3">
    <name type="scientific">Siculibacillus lacustris</name>
    <dbReference type="NCBI Taxonomy" id="1549641"/>
    <lineage>
        <taxon>Bacteria</taxon>
        <taxon>Pseudomonadati</taxon>
        <taxon>Pseudomonadota</taxon>
        <taxon>Alphaproteobacteria</taxon>
        <taxon>Hyphomicrobiales</taxon>
        <taxon>Ancalomicrobiaceae</taxon>
        <taxon>Siculibacillus</taxon>
    </lineage>
</organism>
<evidence type="ECO:0000256" key="1">
    <source>
        <dbReference type="SAM" id="MobiDB-lite"/>
    </source>
</evidence>
<accession>A0A4Q9VD76</accession>
<gene>
    <name evidence="2" type="ORF">EYW49_22070</name>
</gene>
<protein>
    <submittedName>
        <fullName evidence="2">Uncharacterized protein</fullName>
    </submittedName>
</protein>
<reference evidence="2 3" key="1">
    <citation type="submission" date="2019-02" db="EMBL/GenBank/DDBJ databases">
        <title>Siculibacillus lacustris gen. nov., sp. nov., a new rosette-forming bacterium isolated from a freshwater crater lake (Lake St. Ana, Romania).</title>
        <authorList>
            <person name="Felfoldi T."/>
            <person name="Marton Z."/>
            <person name="Szabo A."/>
            <person name="Mentes A."/>
            <person name="Boka K."/>
            <person name="Marialigeti K."/>
            <person name="Mathe I."/>
            <person name="Koncz M."/>
            <person name="Schumann P."/>
            <person name="Toth E."/>
        </authorList>
    </citation>
    <scope>NUCLEOTIDE SEQUENCE [LARGE SCALE GENOMIC DNA]</scope>
    <source>
        <strain evidence="2 3">SA-279</strain>
    </source>
</reference>
<dbReference type="RefSeq" id="WP_131311812.1">
    <property type="nucleotide sequence ID" value="NZ_SJFN01000058.1"/>
</dbReference>
<dbReference type="OrthoDB" id="9774608at2"/>